<evidence type="ECO:0000256" key="1">
    <source>
        <dbReference type="ARBA" id="ARBA00022801"/>
    </source>
</evidence>
<dbReference type="PANTHER" id="PTHR33886">
    <property type="entry name" value="UNSATURATED RHAMNOGALACTURONAN HYDROLASE (EUROFUNG)"/>
    <property type="match status" value="1"/>
</dbReference>
<dbReference type="InterPro" id="IPR012341">
    <property type="entry name" value="6hp_glycosidase-like_sf"/>
</dbReference>
<dbReference type="SUPFAM" id="SSF48208">
    <property type="entry name" value="Six-hairpin glycosidases"/>
    <property type="match status" value="1"/>
</dbReference>
<evidence type="ECO:0000313" key="3">
    <source>
        <dbReference type="Proteomes" id="UP000605676"/>
    </source>
</evidence>
<dbReference type="Pfam" id="PF07470">
    <property type="entry name" value="Glyco_hydro_88"/>
    <property type="match status" value="1"/>
</dbReference>
<proteinExistence type="predicted"/>
<organism evidence="2 3">
    <name type="scientific">Carboxylicivirga marina</name>
    <dbReference type="NCBI Taxonomy" id="2800988"/>
    <lineage>
        <taxon>Bacteria</taxon>
        <taxon>Pseudomonadati</taxon>
        <taxon>Bacteroidota</taxon>
        <taxon>Bacteroidia</taxon>
        <taxon>Marinilabiliales</taxon>
        <taxon>Marinilabiliaceae</taxon>
        <taxon>Carboxylicivirga</taxon>
    </lineage>
</organism>
<dbReference type="InterPro" id="IPR052043">
    <property type="entry name" value="PolySaccharide_Degr_Enz"/>
</dbReference>
<reference evidence="2 3" key="1">
    <citation type="submission" date="2021-01" db="EMBL/GenBank/DDBJ databases">
        <title>Carboxyliciviraga sp.nov., isolated from coastal sediments.</title>
        <authorList>
            <person name="Lu D."/>
            <person name="Zhang T."/>
        </authorList>
    </citation>
    <scope>NUCLEOTIDE SEQUENCE [LARGE SCALE GENOMIC DNA]</scope>
    <source>
        <strain evidence="2 3">N1Y132</strain>
    </source>
</reference>
<dbReference type="PANTHER" id="PTHR33886:SF8">
    <property type="entry name" value="UNSATURATED RHAMNOGALACTURONAN HYDROLASE (EUROFUNG)"/>
    <property type="match status" value="1"/>
</dbReference>
<dbReference type="InterPro" id="IPR010905">
    <property type="entry name" value="Glyco_hydro_88"/>
</dbReference>
<name>A0ABS1HEQ2_9BACT</name>
<comment type="caution">
    <text evidence="2">The sequence shown here is derived from an EMBL/GenBank/DDBJ whole genome shotgun (WGS) entry which is preliminary data.</text>
</comment>
<dbReference type="Gene3D" id="1.50.10.10">
    <property type="match status" value="1"/>
</dbReference>
<keyword evidence="3" id="KW-1185">Reference proteome</keyword>
<dbReference type="Proteomes" id="UP000605676">
    <property type="component" value="Unassembled WGS sequence"/>
</dbReference>
<evidence type="ECO:0000313" key="2">
    <source>
        <dbReference type="EMBL" id="MBK3516091.1"/>
    </source>
</evidence>
<keyword evidence="1 2" id="KW-0378">Hydrolase</keyword>
<protein>
    <submittedName>
        <fullName evidence="2">Glycoside hydrolase family 88 protein</fullName>
    </submittedName>
</protein>
<dbReference type="GO" id="GO:0016787">
    <property type="term" value="F:hydrolase activity"/>
    <property type="evidence" value="ECO:0007669"/>
    <property type="project" value="UniProtKB-KW"/>
</dbReference>
<sequence>MNSWQKISVTILFLALGWGISAQESFDLTKWPEGKTPEQIGMRIANKYLSLPHSHWGKYRKAANRITYPDVCTWLGGLWFAKATHNEDLLTRLEERFLPLYSDEKHLLPTPDHVDNNVFGAVPLELYLQGKGKPYLELGLYYADSQWEVPADVKPEQKDYADKGYSWQTRIWIDDMFMITAVQTQAYRASGDRTYIDRAAKEMVLYLDEIQLKNGLFHHSPDAPFAWGRGNGWMAVGMAELLRALPDDHPHKARIMQGYLKMMATLLTYQAEDGMWRQLIDDTDSWKETSGTAMFTYALIRGVKNGWLDEKSYSIAARKGWLALTAYLNDEDKLTEVCGGTNIGFDRTHYMNRPRIEGDLHGQAPFLWCAAALLGTNVNF</sequence>
<dbReference type="InterPro" id="IPR008928">
    <property type="entry name" value="6-hairpin_glycosidase_sf"/>
</dbReference>
<accession>A0ABS1HEQ2</accession>
<dbReference type="RefSeq" id="WP_200463324.1">
    <property type="nucleotide sequence ID" value="NZ_JAENRR010000003.1"/>
</dbReference>
<dbReference type="EMBL" id="JAENRR010000003">
    <property type="protein sequence ID" value="MBK3516091.1"/>
    <property type="molecule type" value="Genomic_DNA"/>
</dbReference>
<gene>
    <name evidence="2" type="ORF">JIV24_01980</name>
</gene>